<dbReference type="Proteomes" id="UP001574673">
    <property type="component" value="Unassembled WGS sequence"/>
</dbReference>
<proteinExistence type="predicted"/>
<comment type="caution">
    <text evidence="2">The sequence shown here is derived from an EMBL/GenBank/DDBJ whole genome shotgun (WGS) entry which is preliminary data.</text>
</comment>
<dbReference type="RefSeq" id="WP_418891431.1">
    <property type="nucleotide sequence ID" value="NZ_JBEUWX010000002.1"/>
</dbReference>
<sequence length="160" mass="17792">MLTACTALAELGENSTAADSQYGLMSYFQQLQRMTPQALARERSRLTPTPQSPAAQVRLAMLLGQTHAPNDLSRANGLLGALMKSNAPEAVRLHPLIQLLSAQYHERAKTEAQNEKLAQQLKESQQQNEKLQEKLSAIADIENTLQSRPRNSRSTSRRTR</sequence>
<evidence type="ECO:0000313" key="2">
    <source>
        <dbReference type="EMBL" id="MFA9950372.1"/>
    </source>
</evidence>
<reference evidence="3" key="1">
    <citation type="submission" date="2024-06" db="EMBL/GenBank/DDBJ databases">
        <title>Radixoralia hellwigii gen. nov., sp nov., isolated from a root canal in the human oral cavity.</title>
        <authorList>
            <person name="Bartsch S."/>
            <person name="Wittmer A."/>
            <person name="Schulz A.-K."/>
            <person name="Neumann-Schaal M."/>
            <person name="Wolf J."/>
            <person name="Gronow S."/>
            <person name="Tennert C."/>
            <person name="Haecker G."/>
            <person name="Cieplik F."/>
            <person name="Al-Ahmad A."/>
        </authorList>
    </citation>
    <scope>NUCLEOTIDE SEQUENCE [LARGE SCALE GENOMIC DNA]</scope>
    <source>
        <strain evidence="3">Wk13</strain>
    </source>
</reference>
<evidence type="ECO:0000256" key="1">
    <source>
        <dbReference type="SAM" id="MobiDB-lite"/>
    </source>
</evidence>
<evidence type="ECO:0000313" key="3">
    <source>
        <dbReference type="Proteomes" id="UP001574673"/>
    </source>
</evidence>
<keyword evidence="3" id="KW-1185">Reference proteome</keyword>
<protein>
    <submittedName>
        <fullName evidence="2">Permease</fullName>
    </submittedName>
</protein>
<organism evidence="2 3">
    <name type="scientific">Dentiradicibacter hellwigii</name>
    <dbReference type="NCBI Taxonomy" id="3149053"/>
    <lineage>
        <taxon>Bacteria</taxon>
        <taxon>Pseudomonadati</taxon>
        <taxon>Pseudomonadota</taxon>
        <taxon>Betaproteobacteria</taxon>
        <taxon>Rhodocyclales</taxon>
        <taxon>Rhodocyclaceae</taxon>
        <taxon>Dentiradicibacter</taxon>
    </lineage>
</organism>
<gene>
    <name evidence="2" type="ORF">ABCS64_08615</name>
</gene>
<accession>A0ABV4UGT6</accession>
<dbReference type="EMBL" id="JBEUWX010000002">
    <property type="protein sequence ID" value="MFA9950372.1"/>
    <property type="molecule type" value="Genomic_DNA"/>
</dbReference>
<name>A0ABV4UGT6_9RHOO</name>
<feature type="region of interest" description="Disordered" evidence="1">
    <location>
        <begin position="111"/>
        <end position="160"/>
    </location>
</feature>